<evidence type="ECO:0000313" key="10">
    <source>
        <dbReference type="EMBL" id="SHF53169.1"/>
    </source>
</evidence>
<dbReference type="PROSITE" id="PS51202">
    <property type="entry name" value="RCK_C"/>
    <property type="match status" value="2"/>
</dbReference>
<name>A0A1M5CEN0_9BACE</name>
<dbReference type="InterPro" id="IPR036721">
    <property type="entry name" value="RCK_C_sf"/>
</dbReference>
<dbReference type="InterPro" id="IPR050144">
    <property type="entry name" value="AAE_transporter"/>
</dbReference>
<feature type="transmembrane region" description="Helical" evidence="8">
    <location>
        <begin position="100"/>
        <end position="120"/>
    </location>
</feature>
<feature type="transmembrane region" description="Helical" evidence="8">
    <location>
        <begin position="38"/>
        <end position="57"/>
    </location>
</feature>
<dbReference type="EMBL" id="FQTV01000010">
    <property type="protein sequence ID" value="SHF53169.1"/>
    <property type="molecule type" value="Genomic_DNA"/>
</dbReference>
<dbReference type="NCBIfam" id="NF003007">
    <property type="entry name" value="PRK03818.1"/>
    <property type="match status" value="1"/>
</dbReference>
<evidence type="ECO:0000256" key="4">
    <source>
        <dbReference type="ARBA" id="ARBA00022475"/>
    </source>
</evidence>
<feature type="transmembrane region" description="Helical" evidence="8">
    <location>
        <begin position="375"/>
        <end position="398"/>
    </location>
</feature>
<keyword evidence="6 8" id="KW-1133">Transmembrane helix</keyword>
<feature type="transmembrane region" description="Helical" evidence="8">
    <location>
        <begin position="12"/>
        <end position="31"/>
    </location>
</feature>
<dbReference type="GO" id="GO:0006813">
    <property type="term" value="P:potassium ion transport"/>
    <property type="evidence" value="ECO:0007669"/>
    <property type="project" value="InterPro"/>
</dbReference>
<evidence type="ECO:0000256" key="2">
    <source>
        <dbReference type="ARBA" id="ARBA00009854"/>
    </source>
</evidence>
<keyword evidence="7 8" id="KW-0472">Membrane</keyword>
<feature type="transmembrane region" description="Helical" evidence="8">
    <location>
        <begin position="69"/>
        <end position="88"/>
    </location>
</feature>
<dbReference type="Pfam" id="PF06826">
    <property type="entry name" value="Asp-Al_Ex"/>
    <property type="match status" value="2"/>
</dbReference>
<dbReference type="InterPro" id="IPR006512">
    <property type="entry name" value="YidE_YbjL"/>
</dbReference>
<dbReference type="GO" id="GO:0008324">
    <property type="term" value="F:monoatomic cation transmembrane transporter activity"/>
    <property type="evidence" value="ECO:0007669"/>
    <property type="project" value="InterPro"/>
</dbReference>
<dbReference type="GO" id="GO:0005886">
    <property type="term" value="C:plasma membrane"/>
    <property type="evidence" value="ECO:0007669"/>
    <property type="project" value="UniProtKB-SubCell"/>
</dbReference>
<dbReference type="Gene3D" id="3.30.70.1450">
    <property type="entry name" value="Regulator of K+ conductance, C-terminal domain"/>
    <property type="match status" value="2"/>
</dbReference>
<dbReference type="OrthoDB" id="9155749at2"/>
<evidence type="ECO:0000259" key="9">
    <source>
        <dbReference type="PROSITE" id="PS51202"/>
    </source>
</evidence>
<feature type="transmembrane region" description="Helical" evidence="8">
    <location>
        <begin position="404"/>
        <end position="424"/>
    </location>
</feature>
<comment type="similarity">
    <text evidence="2">Belongs to the AAE transporter (TC 2.A.81) family.</text>
</comment>
<evidence type="ECO:0000313" key="11">
    <source>
        <dbReference type="Proteomes" id="UP000184509"/>
    </source>
</evidence>
<dbReference type="PANTHER" id="PTHR30445:SF3">
    <property type="entry name" value="TRANSPORT PROTEIN YIDE-RELATED"/>
    <property type="match status" value="1"/>
</dbReference>
<dbReference type="InterPro" id="IPR006037">
    <property type="entry name" value="RCK_C"/>
</dbReference>
<proteinExistence type="inferred from homology"/>
<dbReference type="AlphaFoldDB" id="A0A1M5CEN0"/>
<evidence type="ECO:0000256" key="3">
    <source>
        <dbReference type="ARBA" id="ARBA00022448"/>
    </source>
</evidence>
<dbReference type="RefSeq" id="WP_073401842.1">
    <property type="nucleotide sequence ID" value="NZ_FQTV01000010.1"/>
</dbReference>
<reference evidence="10 11" key="1">
    <citation type="submission" date="2016-11" db="EMBL/GenBank/DDBJ databases">
        <authorList>
            <person name="Jaros S."/>
            <person name="Januszkiewicz K."/>
            <person name="Wedrychowicz H."/>
        </authorList>
    </citation>
    <scope>NUCLEOTIDE SEQUENCE [LARGE SCALE GENOMIC DNA]</scope>
    <source>
        <strain evidence="10 11">DSM 26991</strain>
    </source>
</reference>
<evidence type="ECO:0000256" key="7">
    <source>
        <dbReference type="ARBA" id="ARBA00023136"/>
    </source>
</evidence>
<feature type="transmembrane region" description="Helical" evidence="8">
    <location>
        <begin position="157"/>
        <end position="180"/>
    </location>
</feature>
<dbReference type="STRING" id="1297750.SAMN05444405_11017"/>
<evidence type="ECO:0000256" key="8">
    <source>
        <dbReference type="SAM" id="Phobius"/>
    </source>
</evidence>
<feature type="transmembrane region" description="Helical" evidence="8">
    <location>
        <begin position="468"/>
        <end position="490"/>
    </location>
</feature>
<keyword evidence="3" id="KW-0813">Transport</keyword>
<protein>
    <submittedName>
        <fullName evidence="10">AspT/YidE/YbjL antiporter duplication domain-containing protein</fullName>
    </submittedName>
</protein>
<organism evidence="10 11">
    <name type="scientific">Bacteroides luti</name>
    <dbReference type="NCBI Taxonomy" id="1297750"/>
    <lineage>
        <taxon>Bacteria</taxon>
        <taxon>Pseudomonadati</taxon>
        <taxon>Bacteroidota</taxon>
        <taxon>Bacteroidia</taxon>
        <taxon>Bacteroidales</taxon>
        <taxon>Bacteroidaceae</taxon>
        <taxon>Bacteroides</taxon>
    </lineage>
</organism>
<evidence type="ECO:0000256" key="1">
    <source>
        <dbReference type="ARBA" id="ARBA00004651"/>
    </source>
</evidence>
<gene>
    <name evidence="10" type="ORF">SAMN05444405_11017</name>
</gene>
<accession>A0A1M5CEN0</accession>
<feature type="transmembrane region" description="Helical" evidence="8">
    <location>
        <begin position="497"/>
        <end position="517"/>
    </location>
</feature>
<keyword evidence="4" id="KW-1003">Cell membrane</keyword>
<evidence type="ECO:0000256" key="6">
    <source>
        <dbReference type="ARBA" id="ARBA00022989"/>
    </source>
</evidence>
<dbReference type="Pfam" id="PF02080">
    <property type="entry name" value="TrkA_C"/>
    <property type="match status" value="1"/>
</dbReference>
<sequence>MEWLNTLFLDHSALQAVVILSLISAIGLGLGKIHVMGISLGVTFVFFTGILAGHLGLSIDPMMLNYAESFGLVIFVYSLGLQVGPGFFGSFRKEGIQLNSLSLILIALGTIFTIVCHYTTGVSLPDMVGILCGATTNTPALGAAQQTLQQMGLPSSAPALSCAVTYPLGVVGVIIAILLIRKIFVRKGDLVDHDKENTNKTYIAEFQVFNPGIYGKSIKDIAHLSSMKFVISRLWRDGKVTIPTSEKLLAKGDKLLVVTSEKDVEALTVLFGEQESTDWNKEDIDWNAIDSQLISQRIVVTRPEINGKKLGSLRLRNHYGINISRVYRAGVQLLATSELVLQMGDRLTVVGEAAAIQNVEKVLGNAVKSLKEPNLVAVFIGIILGLALGSIPFTLPGISAPVKLGLAGGPIVVGILIGTFGPRLHMVTYTTLSANLMLRGLGLAMYLACLGLDAGAHFFETVVRPEGVLWIGLGFAITFVPVIITGLIALKVMKVDFGSVSGMLCGSMANPMALNYVNDTIPGDNPSVSYATVYPLSMFLRVIIAQIILMFFL</sequence>
<dbReference type="PANTHER" id="PTHR30445">
    <property type="entry name" value="K(+)_H(+) ANTIPORTER SUBUNIT KHTT"/>
    <property type="match status" value="1"/>
</dbReference>
<dbReference type="SUPFAM" id="SSF116726">
    <property type="entry name" value="TrkA C-terminal domain-like"/>
    <property type="match status" value="2"/>
</dbReference>
<feature type="transmembrane region" description="Helical" evidence="8">
    <location>
        <begin position="529"/>
        <end position="552"/>
    </location>
</feature>
<feature type="domain" description="RCK C-terminal" evidence="9">
    <location>
        <begin position="281"/>
        <end position="365"/>
    </location>
</feature>
<dbReference type="Proteomes" id="UP000184509">
    <property type="component" value="Unassembled WGS sequence"/>
</dbReference>
<keyword evidence="5 8" id="KW-0812">Transmembrane</keyword>
<dbReference type="NCBIfam" id="TIGR01625">
    <property type="entry name" value="YidE_YbjL_dupl"/>
    <property type="match status" value="2"/>
</dbReference>
<feature type="transmembrane region" description="Helical" evidence="8">
    <location>
        <begin position="436"/>
        <end position="456"/>
    </location>
</feature>
<keyword evidence="11" id="KW-1185">Reference proteome</keyword>
<evidence type="ECO:0000256" key="5">
    <source>
        <dbReference type="ARBA" id="ARBA00022692"/>
    </source>
</evidence>
<feature type="domain" description="RCK C-terminal" evidence="9">
    <location>
        <begin position="191"/>
        <end position="273"/>
    </location>
</feature>
<comment type="subcellular location">
    <subcellularLocation>
        <location evidence="1">Cell membrane</location>
        <topology evidence="1">Multi-pass membrane protein</topology>
    </subcellularLocation>
</comment>